<protein>
    <submittedName>
        <fullName evidence="4">NUDIX hydrolase</fullName>
    </submittedName>
</protein>
<dbReference type="EMBL" id="JNAD02000005">
    <property type="protein sequence ID" value="RKM95792.1"/>
    <property type="molecule type" value="Genomic_DNA"/>
</dbReference>
<dbReference type="Gene3D" id="3.90.79.10">
    <property type="entry name" value="Nucleoside Triphosphate Pyrophosphohydrolase"/>
    <property type="match status" value="1"/>
</dbReference>
<keyword evidence="1 4" id="KW-0378">Hydrolase</keyword>
<dbReference type="InterPro" id="IPR020084">
    <property type="entry name" value="NUDIX_hydrolase_CS"/>
</dbReference>
<accession>A0A3R7ET06</accession>
<dbReference type="Pfam" id="PF00293">
    <property type="entry name" value="NUDIX"/>
    <property type="match status" value="1"/>
</dbReference>
<dbReference type="Proteomes" id="UP000028058">
    <property type="component" value="Unassembled WGS sequence"/>
</dbReference>
<dbReference type="OrthoDB" id="4287477at2"/>
<evidence type="ECO:0000256" key="1">
    <source>
        <dbReference type="ARBA" id="ARBA00022801"/>
    </source>
</evidence>
<dbReference type="PROSITE" id="PS00893">
    <property type="entry name" value="NUDIX_BOX"/>
    <property type="match status" value="1"/>
</dbReference>
<dbReference type="AlphaFoldDB" id="A0A3R7ET06"/>
<dbReference type="PANTHER" id="PTHR21340:SF0">
    <property type="entry name" value="BIS(5'-NUCLEOSYL)-TETRAPHOSPHATASE [ASYMMETRICAL]"/>
    <property type="match status" value="1"/>
</dbReference>
<name>A0A3R7ET06_9ACTN</name>
<proteinExistence type="predicted"/>
<comment type="caution">
    <text evidence="4">The sequence shown here is derived from an EMBL/GenBank/DDBJ whole genome shotgun (WGS) entry which is preliminary data.</text>
</comment>
<feature type="region of interest" description="Disordered" evidence="2">
    <location>
        <begin position="1"/>
        <end position="63"/>
    </location>
</feature>
<gene>
    <name evidence="4" type="ORF">SFRA_012110</name>
</gene>
<evidence type="ECO:0000259" key="3">
    <source>
        <dbReference type="PROSITE" id="PS51462"/>
    </source>
</evidence>
<evidence type="ECO:0000256" key="2">
    <source>
        <dbReference type="SAM" id="MobiDB-lite"/>
    </source>
</evidence>
<dbReference type="InterPro" id="IPR051325">
    <property type="entry name" value="Nudix_hydrolase_domain"/>
</dbReference>
<feature type="domain" description="Nudix hydrolase" evidence="3">
    <location>
        <begin position="63"/>
        <end position="191"/>
    </location>
</feature>
<evidence type="ECO:0000313" key="5">
    <source>
        <dbReference type="Proteomes" id="UP000028058"/>
    </source>
</evidence>
<dbReference type="PANTHER" id="PTHR21340">
    <property type="entry name" value="DIADENOSINE 5,5-P1,P4-TETRAPHOSPHATE PYROPHOSPHOHYDROLASE MUTT"/>
    <property type="match status" value="1"/>
</dbReference>
<dbReference type="GO" id="GO:0004081">
    <property type="term" value="F:bis(5'-nucleosyl)-tetraphosphatase (asymmetrical) activity"/>
    <property type="evidence" value="ECO:0007669"/>
    <property type="project" value="TreeGrafter"/>
</dbReference>
<dbReference type="InterPro" id="IPR000086">
    <property type="entry name" value="NUDIX_hydrolase_dom"/>
</dbReference>
<dbReference type="GO" id="GO:0006167">
    <property type="term" value="P:AMP biosynthetic process"/>
    <property type="evidence" value="ECO:0007669"/>
    <property type="project" value="TreeGrafter"/>
</dbReference>
<dbReference type="GO" id="GO:0006754">
    <property type="term" value="P:ATP biosynthetic process"/>
    <property type="evidence" value="ECO:0007669"/>
    <property type="project" value="TreeGrafter"/>
</dbReference>
<organism evidence="4 5">
    <name type="scientific">Streptomyces xinghaiensis</name>
    <dbReference type="NCBI Taxonomy" id="1038928"/>
    <lineage>
        <taxon>Bacteria</taxon>
        <taxon>Bacillati</taxon>
        <taxon>Actinomycetota</taxon>
        <taxon>Actinomycetes</taxon>
        <taxon>Kitasatosporales</taxon>
        <taxon>Streptomycetaceae</taxon>
        <taxon>Streptomyces</taxon>
    </lineage>
</organism>
<sequence>MNGNENHGGTPRRADGQAAGQPGGQPGEPPRGQEHTRPAEPAREPEPGHGPATGPQRKRPGGATIRAAGCVLWRRAPEGGIEIALVHRPKYDDWSHAKGKLDPGESALTAALREVAEETGMACEPGSALPTVRYRVGGRPKEVRYWAAEVGPGERFVPNPEVDRLLWLKPDAARPRLTHEHDRALVDALLTTLDLV</sequence>
<dbReference type="CDD" id="cd03673">
    <property type="entry name" value="NUDIX_Ap6A_hydrolase"/>
    <property type="match status" value="1"/>
</dbReference>
<dbReference type="PROSITE" id="PS51462">
    <property type="entry name" value="NUDIX"/>
    <property type="match status" value="1"/>
</dbReference>
<feature type="compositionally biased region" description="Basic and acidic residues" evidence="2">
    <location>
        <begin position="31"/>
        <end position="47"/>
    </location>
</feature>
<evidence type="ECO:0000313" key="4">
    <source>
        <dbReference type="EMBL" id="RKM95792.1"/>
    </source>
</evidence>
<reference evidence="4 5" key="1">
    <citation type="journal article" date="2014" name="Genome Announc.">
        <title>Draft Genome Sequence of Streptomyces fradiae ATCC 19609, a Strain Highly Sensitive to Antibiotics.</title>
        <authorList>
            <person name="Bekker O.B."/>
            <person name="Klimina K.M."/>
            <person name="Vatlin A.A."/>
            <person name="Zakharevich N.V."/>
            <person name="Kasianov A.S."/>
            <person name="Danilenko V.N."/>
        </authorList>
    </citation>
    <scope>NUCLEOTIDE SEQUENCE [LARGE SCALE GENOMIC DNA]</scope>
    <source>
        <strain evidence="4 5">ATCC 19609</strain>
    </source>
</reference>
<dbReference type="SUPFAM" id="SSF55811">
    <property type="entry name" value="Nudix"/>
    <property type="match status" value="1"/>
</dbReference>
<dbReference type="InterPro" id="IPR015797">
    <property type="entry name" value="NUDIX_hydrolase-like_dom_sf"/>
</dbReference>
<keyword evidence="5" id="KW-1185">Reference proteome</keyword>